<evidence type="ECO:0000313" key="2">
    <source>
        <dbReference type="EMBL" id="AEF80553.1"/>
    </source>
</evidence>
<evidence type="ECO:0000313" key="3">
    <source>
        <dbReference type="Proteomes" id="UP000009222"/>
    </source>
</evidence>
<dbReference type="InParanoid" id="F5Y8V6"/>
<feature type="chain" id="PRO_5003335746" evidence="1">
    <location>
        <begin position="21"/>
        <end position="327"/>
    </location>
</feature>
<sequence>MYRRFILLCICFLPFSLLHAQENPAPLQEDEISAFPLALILETSKTGASGSFWRPNWPPELSPDAFRAQGASMSGISFTLGDVQYKARWNDEGFVTDFPCFLEDGLVQVSIKYNAPRIKEITLAFQNGDSAKEPAELEVMEYDGDAPSLVRVNQGGLYSFVLMRWGVSLISEAWFDQDGNALAGYEYQVSTEPFSRIRSYERMSDQGSEETIIDYDSRSLVTGISGAGGNFSVHYFHGDLPRYWELEPAGSAASHYSLQWDESGFLVRLSGAVDGEGEVVDSRYEYDFDSQGNWIARREIKMVRRFGLLSPVRGSVTSRILEYKDGE</sequence>
<dbReference type="HOGENOM" id="CLU_849759_0_0_12"/>
<dbReference type="AlphaFoldDB" id="F5Y8V6"/>
<dbReference type="KEGG" id="taz:TREAZ_0928"/>
<dbReference type="OrthoDB" id="359554at2"/>
<dbReference type="eggNOG" id="ENOG5030V4I">
    <property type="taxonomic scope" value="Bacteria"/>
</dbReference>
<dbReference type="Proteomes" id="UP000009222">
    <property type="component" value="Chromosome"/>
</dbReference>
<name>F5Y8V6_LEAAZ</name>
<evidence type="ECO:0000256" key="1">
    <source>
        <dbReference type="SAM" id="SignalP"/>
    </source>
</evidence>
<keyword evidence="1" id="KW-0732">Signal</keyword>
<proteinExistence type="predicted"/>
<gene>
    <name evidence="2" type="ordered locus">TREAZ_0928</name>
</gene>
<reference evidence="3" key="1">
    <citation type="submission" date="2009-12" db="EMBL/GenBank/DDBJ databases">
        <title>Complete sequence of Treponema azotonutricium strain ZAS-9.</title>
        <authorList>
            <person name="Tetu S.G."/>
            <person name="Matson E."/>
            <person name="Ren Q."/>
            <person name="Seshadri R."/>
            <person name="Elbourne L."/>
            <person name="Hassan K.A."/>
            <person name="Durkin A."/>
            <person name="Radune D."/>
            <person name="Mohamoud Y."/>
            <person name="Shay R."/>
            <person name="Jin S."/>
            <person name="Zhang X."/>
            <person name="Lucey K."/>
            <person name="Ballor N.R."/>
            <person name="Ottesen E."/>
            <person name="Rosenthal R."/>
            <person name="Allen A."/>
            <person name="Leadbetter J.R."/>
            <person name="Paulsen I.T."/>
        </authorList>
    </citation>
    <scope>NUCLEOTIDE SEQUENCE [LARGE SCALE GENOMIC DNA]</scope>
    <source>
        <strain evidence="3">ATCC BAA-888 / DSM 13862 / ZAS-9</strain>
    </source>
</reference>
<feature type="signal peptide" evidence="1">
    <location>
        <begin position="1"/>
        <end position="20"/>
    </location>
</feature>
<keyword evidence="3" id="KW-1185">Reference proteome</keyword>
<organism evidence="2 3">
    <name type="scientific">Leadbettera azotonutricia (strain ATCC BAA-888 / DSM 13862 / ZAS-9)</name>
    <name type="common">Treponema azotonutricium</name>
    <dbReference type="NCBI Taxonomy" id="545695"/>
    <lineage>
        <taxon>Bacteria</taxon>
        <taxon>Pseudomonadati</taxon>
        <taxon>Spirochaetota</taxon>
        <taxon>Spirochaetia</taxon>
        <taxon>Spirochaetales</taxon>
        <taxon>Breznakiellaceae</taxon>
        <taxon>Leadbettera</taxon>
    </lineage>
</organism>
<protein>
    <submittedName>
        <fullName evidence="2">Uncharacterized protein</fullName>
    </submittedName>
</protein>
<dbReference type="STRING" id="545695.TREAZ_0928"/>
<accession>F5Y8V6</accession>
<dbReference type="EMBL" id="CP001841">
    <property type="protein sequence ID" value="AEF80553.1"/>
    <property type="molecule type" value="Genomic_DNA"/>
</dbReference>
<reference evidence="2 3" key="2">
    <citation type="journal article" date="2011" name="ISME J.">
        <title>RNA-seq reveals cooperative metabolic interactions between two termite-gut spirochete species in co-culture.</title>
        <authorList>
            <person name="Rosenthal A.Z."/>
            <person name="Matson E.G."/>
            <person name="Eldar A."/>
            <person name="Leadbetter J.R."/>
        </authorList>
    </citation>
    <scope>NUCLEOTIDE SEQUENCE [LARGE SCALE GENOMIC DNA]</scope>
    <source>
        <strain evidence="3">ATCC BAA-888 / DSM 13862 / ZAS-9</strain>
    </source>
</reference>
<dbReference type="RefSeq" id="WP_015711053.1">
    <property type="nucleotide sequence ID" value="NC_015577.1"/>
</dbReference>